<evidence type="ECO:0000313" key="6">
    <source>
        <dbReference type="Proteomes" id="UP000780875"/>
    </source>
</evidence>
<dbReference type="SUPFAM" id="SSF141868">
    <property type="entry name" value="EAL domain-like"/>
    <property type="match status" value="1"/>
</dbReference>
<dbReference type="Pfam" id="PF00990">
    <property type="entry name" value="GGDEF"/>
    <property type="match status" value="1"/>
</dbReference>
<evidence type="ECO:0000259" key="3">
    <source>
        <dbReference type="PROSITE" id="PS50887"/>
    </source>
</evidence>
<accession>A0ABS7UID5</accession>
<feature type="domain" description="GGDEF" evidence="3">
    <location>
        <begin position="86"/>
        <end position="219"/>
    </location>
</feature>
<dbReference type="InterPro" id="IPR001633">
    <property type="entry name" value="EAL_dom"/>
</dbReference>
<gene>
    <name evidence="4" type="ORF">K8U61_17785</name>
    <name evidence="5" type="ORF">K8U61_21690</name>
</gene>
<dbReference type="Gene3D" id="3.20.20.450">
    <property type="entry name" value="EAL domain"/>
    <property type="match status" value="1"/>
</dbReference>
<dbReference type="Pfam" id="PF00563">
    <property type="entry name" value="EAL"/>
    <property type="match status" value="1"/>
</dbReference>
<feature type="region of interest" description="Disordered" evidence="1">
    <location>
        <begin position="31"/>
        <end position="56"/>
    </location>
</feature>
<evidence type="ECO:0000256" key="1">
    <source>
        <dbReference type="SAM" id="MobiDB-lite"/>
    </source>
</evidence>
<feature type="domain" description="EAL" evidence="2">
    <location>
        <begin position="226"/>
        <end position="479"/>
    </location>
</feature>
<dbReference type="PANTHER" id="PTHR44757">
    <property type="entry name" value="DIGUANYLATE CYCLASE DGCP"/>
    <property type="match status" value="1"/>
</dbReference>
<dbReference type="PROSITE" id="PS50883">
    <property type="entry name" value="EAL"/>
    <property type="match status" value="1"/>
</dbReference>
<feature type="compositionally biased region" description="Basic and acidic residues" evidence="1">
    <location>
        <begin position="32"/>
        <end position="41"/>
    </location>
</feature>
<dbReference type="SUPFAM" id="SSF55073">
    <property type="entry name" value="Nucleotide cyclase"/>
    <property type="match status" value="1"/>
</dbReference>
<reference evidence="5 6" key="1">
    <citation type="submission" date="2021-09" db="EMBL/GenBank/DDBJ databases">
        <title>Whole genome sequence of Nocardioides sp. GBK3QG-3.</title>
        <authorList>
            <person name="Tuo L."/>
        </authorList>
    </citation>
    <scope>NUCLEOTIDE SEQUENCE [LARGE SCALE GENOMIC DNA]</scope>
    <source>
        <strain evidence="5 6">GBK3QG-3</strain>
    </source>
</reference>
<dbReference type="Proteomes" id="UP000780875">
    <property type="component" value="Unassembled WGS sequence"/>
</dbReference>
<dbReference type="InterPro" id="IPR052155">
    <property type="entry name" value="Biofilm_reg_signaling"/>
</dbReference>
<evidence type="ECO:0000313" key="5">
    <source>
        <dbReference type="EMBL" id="MBZ5740798.1"/>
    </source>
</evidence>
<proteinExistence type="predicted"/>
<dbReference type="InterPro" id="IPR029787">
    <property type="entry name" value="Nucleotide_cyclase"/>
</dbReference>
<keyword evidence="6" id="KW-1185">Reference proteome</keyword>
<dbReference type="EMBL" id="JAIQZJ010000017">
    <property type="protein sequence ID" value="MBZ5740798.1"/>
    <property type="molecule type" value="Genomic_DNA"/>
</dbReference>
<evidence type="ECO:0000313" key="4">
    <source>
        <dbReference type="EMBL" id="MBZ5740031.1"/>
    </source>
</evidence>
<organism evidence="5 6">
    <name type="scientific">Nocardioides mangrovi</name>
    <dbReference type="NCBI Taxonomy" id="2874580"/>
    <lineage>
        <taxon>Bacteria</taxon>
        <taxon>Bacillati</taxon>
        <taxon>Actinomycetota</taxon>
        <taxon>Actinomycetes</taxon>
        <taxon>Propionibacteriales</taxon>
        <taxon>Nocardioidaceae</taxon>
        <taxon>Nocardioides</taxon>
    </lineage>
</organism>
<dbReference type="SMART" id="SM00267">
    <property type="entry name" value="GGDEF"/>
    <property type="match status" value="1"/>
</dbReference>
<dbReference type="RefSeq" id="WP_224124386.1">
    <property type="nucleotide sequence ID" value="NZ_JAIQZJ010000011.1"/>
</dbReference>
<evidence type="ECO:0000259" key="2">
    <source>
        <dbReference type="PROSITE" id="PS50883"/>
    </source>
</evidence>
<protein>
    <submittedName>
        <fullName evidence="5">Bifunctional diguanylate cyclase/phosphodiesterase</fullName>
    </submittedName>
</protein>
<dbReference type="CDD" id="cd01948">
    <property type="entry name" value="EAL"/>
    <property type="match status" value="1"/>
</dbReference>
<name>A0ABS7UID5_9ACTN</name>
<dbReference type="PROSITE" id="PS50887">
    <property type="entry name" value="GGDEF"/>
    <property type="match status" value="1"/>
</dbReference>
<dbReference type="SMART" id="SM00052">
    <property type="entry name" value="EAL"/>
    <property type="match status" value="1"/>
</dbReference>
<dbReference type="InterPro" id="IPR035919">
    <property type="entry name" value="EAL_sf"/>
</dbReference>
<sequence>MVLATSLLAAVLVVAGAVVAVAVAAVLRRPRRDTPRPEPEPSRPGAPAASTNDGALDSVTRLPHRDLLTQRGPSILAAAAAAGGDGVIAVLLFDLDRFKTVNDGAGHHIGDQVLAEIGARTRSCLLPGEIAVRLGGDEFAMLVGPLPPGREVDDRVRQLLTTLSAPVFLDGLRISVGVSLGVSIAGTDGDDLDELLQAADQAMYVAKAAGPGQWRRSESPPHGIGSHRLRDDLAAAVGRGELTLHYQPQVDSRTGRVTGFEALVRWHHAELGLLLPSQFVPMAERTGLIADITTFTLDAALSDHARLASLAPGCTVSVNISARTMFGEDLVHELEELLDRHRVAPADLVLEVPGPSPRPTLEVLGLFASLGRLGCGVSVHGFGSTHSSLGALWHYPAVREAKIDPTVIQALDQTPGTERLVRALIAGVRGLEVRAVAEGVDSPVAARRLCELGADALQGNWIGPATPLAGIRDWMRQWAATPAAWADAD</sequence>
<dbReference type="EMBL" id="JAIQZJ010000011">
    <property type="protein sequence ID" value="MBZ5740031.1"/>
    <property type="molecule type" value="Genomic_DNA"/>
</dbReference>
<comment type="caution">
    <text evidence="5">The sequence shown here is derived from an EMBL/GenBank/DDBJ whole genome shotgun (WGS) entry which is preliminary data.</text>
</comment>
<dbReference type="PANTHER" id="PTHR44757:SF2">
    <property type="entry name" value="BIOFILM ARCHITECTURE MAINTENANCE PROTEIN MBAA"/>
    <property type="match status" value="1"/>
</dbReference>
<dbReference type="CDD" id="cd01949">
    <property type="entry name" value="GGDEF"/>
    <property type="match status" value="1"/>
</dbReference>
<dbReference type="NCBIfam" id="TIGR00254">
    <property type="entry name" value="GGDEF"/>
    <property type="match status" value="1"/>
</dbReference>
<dbReference type="Gene3D" id="3.30.70.270">
    <property type="match status" value="1"/>
</dbReference>
<dbReference type="InterPro" id="IPR000160">
    <property type="entry name" value="GGDEF_dom"/>
</dbReference>
<dbReference type="InterPro" id="IPR043128">
    <property type="entry name" value="Rev_trsase/Diguanyl_cyclase"/>
</dbReference>